<keyword evidence="10" id="KW-0067">ATP-binding</keyword>
<feature type="domain" description="Maltokinase N-terminal cap" evidence="16">
    <location>
        <begin position="53"/>
        <end position="166"/>
    </location>
</feature>
<evidence type="ECO:0000256" key="1">
    <source>
        <dbReference type="ARBA" id="ARBA00004964"/>
    </source>
</evidence>
<comment type="similarity">
    <text evidence="2">Belongs to the aminoglycoside phosphotransferase family.</text>
</comment>
<evidence type="ECO:0000256" key="11">
    <source>
        <dbReference type="ARBA" id="ARBA00023056"/>
    </source>
</evidence>
<dbReference type="RefSeq" id="WP_390316521.1">
    <property type="nucleotide sequence ID" value="NZ_JBHSPB010000007.1"/>
</dbReference>
<dbReference type="SUPFAM" id="SSF56112">
    <property type="entry name" value="Protein kinase-like (PK-like)"/>
    <property type="match status" value="1"/>
</dbReference>
<gene>
    <name evidence="17" type="ORF">ACFP1Z_13995</name>
</gene>
<evidence type="ECO:0000256" key="2">
    <source>
        <dbReference type="ARBA" id="ARBA00006219"/>
    </source>
</evidence>
<accession>A0ABW0Z1B8</accession>
<feature type="compositionally biased region" description="Low complexity" evidence="15">
    <location>
        <begin position="517"/>
        <end position="532"/>
    </location>
</feature>
<dbReference type="Gene3D" id="3.90.1200.10">
    <property type="match status" value="1"/>
</dbReference>
<evidence type="ECO:0000256" key="10">
    <source>
        <dbReference type="ARBA" id="ARBA00022840"/>
    </source>
</evidence>
<reference evidence="18" key="1">
    <citation type="journal article" date="2019" name="Int. J. Syst. Evol. Microbiol.">
        <title>The Global Catalogue of Microorganisms (GCM) 10K type strain sequencing project: providing services to taxonomists for standard genome sequencing and annotation.</title>
        <authorList>
            <consortium name="The Broad Institute Genomics Platform"/>
            <consortium name="The Broad Institute Genome Sequencing Center for Infectious Disease"/>
            <person name="Wu L."/>
            <person name="Ma J."/>
        </authorList>
    </citation>
    <scope>NUCLEOTIDE SEQUENCE [LARGE SCALE GENOMIC DNA]</scope>
    <source>
        <strain evidence="18">CGMCC 4.7304</strain>
    </source>
</reference>
<evidence type="ECO:0000256" key="8">
    <source>
        <dbReference type="ARBA" id="ARBA00022741"/>
    </source>
</evidence>
<keyword evidence="18" id="KW-1185">Reference proteome</keyword>
<keyword evidence="6" id="KW-0321">Glycogen metabolism</keyword>
<comment type="subunit">
    <text evidence="3">Monomer.</text>
</comment>
<evidence type="ECO:0000256" key="12">
    <source>
        <dbReference type="ARBA" id="ARBA00023277"/>
    </source>
</evidence>
<evidence type="ECO:0000256" key="13">
    <source>
        <dbReference type="ARBA" id="ARBA00031251"/>
    </source>
</evidence>
<keyword evidence="12" id="KW-0119">Carbohydrate metabolism</keyword>
<evidence type="ECO:0000256" key="5">
    <source>
        <dbReference type="ARBA" id="ARBA00013882"/>
    </source>
</evidence>
<evidence type="ECO:0000256" key="4">
    <source>
        <dbReference type="ARBA" id="ARBA00011962"/>
    </source>
</evidence>
<keyword evidence="8" id="KW-0547">Nucleotide-binding</keyword>
<protein>
    <recommendedName>
        <fullName evidence="5">Maltokinase</fullName>
        <ecNumber evidence="4">2.7.1.175</ecNumber>
    </recommendedName>
    <alternativeName>
        <fullName evidence="13">Maltose-1-phosphate synthase</fullName>
    </alternativeName>
</protein>
<keyword evidence="11" id="KW-0320">Glycogen biosynthesis</keyword>
<evidence type="ECO:0000256" key="9">
    <source>
        <dbReference type="ARBA" id="ARBA00022777"/>
    </source>
</evidence>
<proteinExistence type="inferred from homology"/>
<comment type="caution">
    <text evidence="17">The sequence shown here is derived from an EMBL/GenBank/DDBJ whole genome shotgun (WGS) entry which is preliminary data.</text>
</comment>
<feature type="region of interest" description="Disordered" evidence="15">
    <location>
        <begin position="508"/>
        <end position="691"/>
    </location>
</feature>
<evidence type="ECO:0000313" key="18">
    <source>
        <dbReference type="Proteomes" id="UP001596083"/>
    </source>
</evidence>
<comment type="pathway">
    <text evidence="1">Glycan biosynthesis; glycogen biosynthesis.</text>
</comment>
<feature type="compositionally biased region" description="Low complexity" evidence="15">
    <location>
        <begin position="671"/>
        <end position="691"/>
    </location>
</feature>
<sequence>MTDAAPLHTPLGESPAGPAGARGAPRRTAARADTDHEAGERLLASLVPLLAEWLPRQRWFAGKGRPITGFTLVAATELLPHRAGAGAPGLLHLLVRAQQPGPPAGHPAGSDLLEPSGPAVLPGTDDCYQLLLGVQDVLPPQLAHAVVGRPHSGPLGGRTVYEGLADPRLAALLLERLRVPGRLGPLRFTREEGVTISAGLTPRLLGAEQSNSSVVYGETYILKLFRRVCPGTNPDLELPRALAATGCARVPAPAAWFEAELPDEGGAAMTLGVLQPYLPGSADGWQLALSALAVRADFAASARALGHATAEVHLALAEAMPTVVLRRPQLEHLAAAMTRRLDTAANAVPALRPYRAALRGAYEELAALGRAGRTWHAQRIHGDLHLGQALRTAEDGRWALIDFEGEPARPLAERCRPQPAARDVAGMLRSFDYAAAVGRAGGSAWPERARAAFCEGYASVHGDPREEPQLLRAHETDKAVYEVFYEARHRPEWLPVPMSAIRRLAGASADEASRPVPAATGARARPAPRGTGACPGESPPGRRAQDAARGASCATGPADGRPSRTGYAPTPAPSRAVGDTPEAPGTPRLYHDARDSGADAAPPHAADPADTRPSRTGYATTPAPDRAVGSTPEPPGTPRPYHDARDADTTPPHAAGPADARPSRTGYATTPAPDRAVGGADAAPPDGARHP</sequence>
<comment type="catalytic activity">
    <reaction evidence="14">
        <text>D-maltose + ATP = alpha-maltose 1-phosphate + ADP + H(+)</text>
        <dbReference type="Rhea" id="RHEA:31915"/>
        <dbReference type="ChEBI" id="CHEBI:15378"/>
        <dbReference type="ChEBI" id="CHEBI:17306"/>
        <dbReference type="ChEBI" id="CHEBI:30616"/>
        <dbReference type="ChEBI" id="CHEBI:63576"/>
        <dbReference type="ChEBI" id="CHEBI:456216"/>
        <dbReference type="EC" id="2.7.1.175"/>
    </reaction>
</comment>
<evidence type="ECO:0000259" key="16">
    <source>
        <dbReference type="Pfam" id="PF18085"/>
    </source>
</evidence>
<keyword evidence="7" id="KW-0808">Transferase</keyword>
<dbReference type="EMBL" id="JBHSPB010000007">
    <property type="protein sequence ID" value="MFC5721279.1"/>
    <property type="molecule type" value="Genomic_DNA"/>
</dbReference>
<evidence type="ECO:0000256" key="7">
    <source>
        <dbReference type="ARBA" id="ARBA00022679"/>
    </source>
</evidence>
<feature type="region of interest" description="Disordered" evidence="15">
    <location>
        <begin position="1"/>
        <end position="35"/>
    </location>
</feature>
<evidence type="ECO:0000256" key="3">
    <source>
        <dbReference type="ARBA" id="ARBA00011245"/>
    </source>
</evidence>
<evidence type="ECO:0000256" key="15">
    <source>
        <dbReference type="SAM" id="MobiDB-lite"/>
    </source>
</evidence>
<dbReference type="InterPro" id="IPR011009">
    <property type="entry name" value="Kinase-like_dom_sf"/>
</dbReference>
<dbReference type="EC" id="2.7.1.175" evidence="4"/>
<evidence type="ECO:0000256" key="6">
    <source>
        <dbReference type="ARBA" id="ARBA00022600"/>
    </source>
</evidence>
<dbReference type="InterPro" id="IPR040999">
    <property type="entry name" value="Mak_N_cap"/>
</dbReference>
<name>A0ABW0Z1B8_9ACTN</name>
<evidence type="ECO:0000256" key="14">
    <source>
        <dbReference type="ARBA" id="ARBA00049067"/>
    </source>
</evidence>
<evidence type="ECO:0000313" key="17">
    <source>
        <dbReference type="EMBL" id="MFC5721279.1"/>
    </source>
</evidence>
<organism evidence="17 18">
    <name type="scientific">Streptomyces gamaensis</name>
    <dbReference type="NCBI Taxonomy" id="1763542"/>
    <lineage>
        <taxon>Bacteria</taxon>
        <taxon>Bacillati</taxon>
        <taxon>Actinomycetota</taxon>
        <taxon>Actinomycetes</taxon>
        <taxon>Kitasatosporales</taxon>
        <taxon>Streptomycetaceae</taxon>
        <taxon>Streptomyces</taxon>
    </lineage>
</organism>
<dbReference type="Pfam" id="PF18085">
    <property type="entry name" value="Mak_N_cap"/>
    <property type="match status" value="1"/>
</dbReference>
<dbReference type="Proteomes" id="UP001596083">
    <property type="component" value="Unassembled WGS sequence"/>
</dbReference>
<keyword evidence="9" id="KW-0418">Kinase</keyword>